<name>Q4UCV9_THEAN</name>
<evidence type="ECO:0000313" key="3">
    <source>
        <dbReference type="Proteomes" id="UP000001950"/>
    </source>
</evidence>
<sequence length="648" mass="72253">MSNQYDSLKKVAYAFAGFAMMLNIRLSYSAAPYALLRFKLPENLFSVFVRIIAGALEIWCLPTIVISNILEQLYKWLKQSDDADAKLLKEAADGTASSGLRGLAKKLHGAAEALASGASDGNKAQDLATAVGASEGTGSAPTNLRDALRQLAGASATELTSKAQAVKTKYEKGLDGAQPKFEAVEKQNKSSPYSHQTKYQAVVGAWKAFDALYNEALNGVKSYLIRWPSVICMWSNFLTFVILLVVYVTGGDTGHVTAYYAVIAVSGFIFGINMALVYAQDEFEYMVYYLVGENSFPAVTSAILYFATSIFGNRRKYNSDYLVVLIDISISIIIAFVAAVVWTVANCPTIDFFKGIWIVLTESWESKSAETHSDECKVAQCHVIAPALMVIVGMGLVYCVYPGIAPGMIVPFYLVDKIEMILLVATAVPPVIVALLKEYEFGPYKAKWNWGGEHTWTPSGGGCKFWGSSWNFTSKNDLAWWHLCDILIPLKICLAAIFIYSLHYRDSSLSRAIVNQPKMSTFLSIIFYMCHEILLAVGFPGMATNNVYVVMPIQMIGAFLMVLLAFYSIGYITEYKRHDPSDWPTDGMTKWNALCYWLKMASKITNKNFKQLFTKDLRRDLVVLSIQWIRFHKINKKYISKFFSIIYN</sequence>
<keyword evidence="1" id="KW-1133">Transmembrane helix</keyword>
<gene>
    <name evidence="2" type="ORF">TA04915</name>
</gene>
<dbReference type="AlphaFoldDB" id="Q4UCV9"/>
<feature type="transmembrane region" description="Helical" evidence="1">
    <location>
        <begin position="256"/>
        <end position="279"/>
    </location>
</feature>
<dbReference type="KEGG" id="tan:TA04915"/>
<keyword evidence="3" id="KW-1185">Reference proteome</keyword>
<keyword evidence="1" id="KW-0812">Transmembrane</keyword>
<feature type="transmembrane region" description="Helical" evidence="1">
    <location>
        <begin position="383"/>
        <end position="401"/>
    </location>
</feature>
<evidence type="ECO:0000313" key="2">
    <source>
        <dbReference type="EMBL" id="CAI75342.1"/>
    </source>
</evidence>
<dbReference type="RefSeq" id="XP_954818.1">
    <property type="nucleotide sequence ID" value="XM_949725.1"/>
</dbReference>
<dbReference type="EMBL" id="CR940352">
    <property type="protein sequence ID" value="CAI75342.1"/>
    <property type="molecule type" value="Genomic_DNA"/>
</dbReference>
<organism evidence="2 3">
    <name type="scientific">Theileria annulata</name>
    <dbReference type="NCBI Taxonomy" id="5874"/>
    <lineage>
        <taxon>Eukaryota</taxon>
        <taxon>Sar</taxon>
        <taxon>Alveolata</taxon>
        <taxon>Apicomplexa</taxon>
        <taxon>Aconoidasida</taxon>
        <taxon>Piroplasmida</taxon>
        <taxon>Theileriidae</taxon>
        <taxon>Theileria</taxon>
    </lineage>
</organism>
<feature type="transmembrane region" description="Helical" evidence="1">
    <location>
        <begin position="321"/>
        <end position="345"/>
    </location>
</feature>
<dbReference type="GeneID" id="3864941"/>
<accession>Q4UCV9</accession>
<protein>
    <submittedName>
        <fullName evidence="2">Tpr-related protein family member, putative</fullName>
    </submittedName>
</protein>
<evidence type="ECO:0000256" key="1">
    <source>
        <dbReference type="SAM" id="Phobius"/>
    </source>
</evidence>
<dbReference type="InParanoid" id="Q4UCV9"/>
<feature type="transmembrane region" description="Helical" evidence="1">
    <location>
        <begin position="547"/>
        <end position="567"/>
    </location>
</feature>
<feature type="transmembrane region" description="Helical" evidence="1">
    <location>
        <begin position="521"/>
        <end position="541"/>
    </location>
</feature>
<feature type="transmembrane region" description="Helical" evidence="1">
    <location>
        <begin position="12"/>
        <end position="35"/>
    </location>
</feature>
<feature type="transmembrane region" description="Helical" evidence="1">
    <location>
        <begin position="47"/>
        <end position="70"/>
    </location>
</feature>
<proteinExistence type="predicted"/>
<feature type="transmembrane region" description="Helical" evidence="1">
    <location>
        <begin position="479"/>
        <end position="500"/>
    </location>
</feature>
<feature type="transmembrane region" description="Helical" evidence="1">
    <location>
        <begin position="231"/>
        <end position="250"/>
    </location>
</feature>
<keyword evidence="1" id="KW-0472">Membrane</keyword>
<dbReference type="STRING" id="5874.Q4UCV9"/>
<dbReference type="OrthoDB" id="364817at2759"/>
<dbReference type="VEuPathDB" id="PiroplasmaDB:TA04915"/>
<reference evidence="2 3" key="1">
    <citation type="journal article" date="2005" name="Science">
        <title>Genome of the host-cell transforming parasite Theileria annulata compared with T. parva.</title>
        <authorList>
            <person name="Pain A."/>
            <person name="Renauld H."/>
            <person name="Berriman M."/>
            <person name="Murphy L."/>
            <person name="Yeats C.A."/>
            <person name="Weir W."/>
            <person name="Kerhornou A."/>
            <person name="Aslett M."/>
            <person name="Bishop R."/>
            <person name="Bouchier C."/>
            <person name="Cochet M."/>
            <person name="Coulson R.M.R."/>
            <person name="Cronin A."/>
            <person name="de Villiers E.P."/>
            <person name="Fraser A."/>
            <person name="Fosker N."/>
            <person name="Gardner M."/>
            <person name="Goble A."/>
            <person name="Griffiths-Jones S."/>
            <person name="Harris D.E."/>
            <person name="Katzer F."/>
            <person name="Larke N."/>
            <person name="Lord A."/>
            <person name="Maser P."/>
            <person name="McKellar S."/>
            <person name="Mooney P."/>
            <person name="Morton F."/>
            <person name="Nene V."/>
            <person name="O'Neil S."/>
            <person name="Price C."/>
            <person name="Quail M.A."/>
            <person name="Rabbinowitsch E."/>
            <person name="Rawlings N.D."/>
            <person name="Rutter S."/>
            <person name="Saunders D."/>
            <person name="Seeger K."/>
            <person name="Shah T."/>
            <person name="Squares R."/>
            <person name="Squares S."/>
            <person name="Tivey A."/>
            <person name="Walker A.R."/>
            <person name="Woodward J."/>
            <person name="Dobbelaere D.A.E."/>
            <person name="Langsley G."/>
            <person name="Rajandream M.A."/>
            <person name="McKeever D."/>
            <person name="Shiels B."/>
            <person name="Tait A."/>
            <person name="Barrell B.G."/>
            <person name="Hall N."/>
        </authorList>
    </citation>
    <scope>NUCLEOTIDE SEQUENCE [LARGE SCALE GENOMIC DNA]</scope>
    <source>
        <strain evidence="3">Ankara</strain>
    </source>
</reference>
<dbReference type="Proteomes" id="UP000001950">
    <property type="component" value="Chromosome 3"/>
</dbReference>